<dbReference type="SUPFAM" id="SSF46689">
    <property type="entry name" value="Homeodomain-like"/>
    <property type="match status" value="2"/>
</dbReference>
<evidence type="ECO:0000256" key="3">
    <source>
        <dbReference type="ARBA" id="ARBA00023163"/>
    </source>
</evidence>
<dbReference type="SMART" id="SM00342">
    <property type="entry name" value="HTH_ARAC"/>
    <property type="match status" value="1"/>
</dbReference>
<dbReference type="InterPro" id="IPR014710">
    <property type="entry name" value="RmlC-like_jellyroll"/>
</dbReference>
<protein>
    <submittedName>
        <fullName evidence="5">Bacillibactin transport regulator</fullName>
    </submittedName>
</protein>
<dbReference type="Gene3D" id="1.10.10.60">
    <property type="entry name" value="Homeodomain-like"/>
    <property type="match status" value="2"/>
</dbReference>
<evidence type="ECO:0000313" key="6">
    <source>
        <dbReference type="Proteomes" id="UP000095645"/>
    </source>
</evidence>
<proteinExistence type="predicted"/>
<dbReference type="PANTHER" id="PTHR43280:SF2">
    <property type="entry name" value="HTH-TYPE TRANSCRIPTIONAL REGULATOR EXSA"/>
    <property type="match status" value="1"/>
</dbReference>
<dbReference type="InterPro" id="IPR003313">
    <property type="entry name" value="AraC-bd"/>
</dbReference>
<dbReference type="CDD" id="cd02208">
    <property type="entry name" value="cupin_RmlC-like"/>
    <property type="match status" value="1"/>
</dbReference>
<dbReference type="RefSeq" id="WP_055058345.1">
    <property type="nucleotide sequence ID" value="NZ_CYZP01000022.1"/>
</dbReference>
<dbReference type="Proteomes" id="UP000095645">
    <property type="component" value="Unassembled WGS sequence"/>
</dbReference>
<dbReference type="EMBL" id="CYZP01000022">
    <property type="protein sequence ID" value="CUO30572.1"/>
    <property type="molecule type" value="Genomic_DNA"/>
</dbReference>
<keyword evidence="2" id="KW-0238">DNA-binding</keyword>
<feature type="domain" description="HTH araC/xylS-type" evidence="4">
    <location>
        <begin position="198"/>
        <end position="296"/>
    </location>
</feature>
<dbReference type="InterPro" id="IPR020449">
    <property type="entry name" value="Tscrpt_reg_AraC-type_HTH"/>
</dbReference>
<dbReference type="SUPFAM" id="SSF51215">
    <property type="entry name" value="Regulatory protein AraC"/>
    <property type="match status" value="1"/>
</dbReference>
<accession>A0A174DYB3</accession>
<keyword evidence="3" id="KW-0804">Transcription</keyword>
<dbReference type="GO" id="GO:0003700">
    <property type="term" value="F:DNA-binding transcription factor activity"/>
    <property type="evidence" value="ECO:0007669"/>
    <property type="project" value="InterPro"/>
</dbReference>
<dbReference type="PRINTS" id="PR00032">
    <property type="entry name" value="HTHARAC"/>
</dbReference>
<dbReference type="PANTHER" id="PTHR43280">
    <property type="entry name" value="ARAC-FAMILY TRANSCRIPTIONAL REGULATOR"/>
    <property type="match status" value="1"/>
</dbReference>
<evidence type="ECO:0000259" key="4">
    <source>
        <dbReference type="PROSITE" id="PS01124"/>
    </source>
</evidence>
<sequence>MAMRKILVDETNRELCEHGTVGFPMTVNHDDLWAFEGKSVPIHWHNDLEISLPREGEAIYQVYQKSYTVRPGDVLLLNRNVPHSCHSPNNDHARYSTFLARPDFICGEYGSDVERRCFRPFLQNSSVPCILLTSGNSCTRTVIQKLNETEALFDQKTFCYELKIKGLLCEIFGMILCEHQNDLAKFVPANQLELERLEQMLDYLNTHFESVISLQELADQVHLSKEVCCRLFKKMTGKTITGYLEEYRVNKSLPLVQSCQYSMIQIADMTGFSNASRFARAFHRQFGCNPGEYNSLKLQKC</sequence>
<dbReference type="GO" id="GO:0043565">
    <property type="term" value="F:sequence-specific DNA binding"/>
    <property type="evidence" value="ECO:0007669"/>
    <property type="project" value="InterPro"/>
</dbReference>
<dbReference type="PROSITE" id="PS01124">
    <property type="entry name" value="HTH_ARAC_FAMILY_2"/>
    <property type="match status" value="1"/>
</dbReference>
<organism evidence="5 6">
    <name type="scientific">Blautia obeum</name>
    <dbReference type="NCBI Taxonomy" id="40520"/>
    <lineage>
        <taxon>Bacteria</taxon>
        <taxon>Bacillati</taxon>
        <taxon>Bacillota</taxon>
        <taxon>Clostridia</taxon>
        <taxon>Lachnospirales</taxon>
        <taxon>Lachnospiraceae</taxon>
        <taxon>Blautia</taxon>
    </lineage>
</organism>
<gene>
    <name evidence="5" type="primary">btr_3</name>
    <name evidence="5" type="ORF">ERS852476_02464</name>
</gene>
<dbReference type="InterPro" id="IPR018060">
    <property type="entry name" value="HTH_AraC"/>
</dbReference>
<dbReference type="Gene3D" id="2.60.120.10">
    <property type="entry name" value="Jelly Rolls"/>
    <property type="match status" value="1"/>
</dbReference>
<evidence type="ECO:0000256" key="1">
    <source>
        <dbReference type="ARBA" id="ARBA00023015"/>
    </source>
</evidence>
<dbReference type="Pfam" id="PF12833">
    <property type="entry name" value="HTH_18"/>
    <property type="match status" value="1"/>
</dbReference>
<dbReference type="Pfam" id="PF02311">
    <property type="entry name" value="AraC_binding"/>
    <property type="match status" value="1"/>
</dbReference>
<dbReference type="InterPro" id="IPR009057">
    <property type="entry name" value="Homeodomain-like_sf"/>
</dbReference>
<evidence type="ECO:0000256" key="2">
    <source>
        <dbReference type="ARBA" id="ARBA00023125"/>
    </source>
</evidence>
<keyword evidence="1" id="KW-0805">Transcription regulation</keyword>
<dbReference type="AlphaFoldDB" id="A0A174DYB3"/>
<dbReference type="InterPro" id="IPR037923">
    <property type="entry name" value="HTH-like"/>
</dbReference>
<name>A0A174DYB3_9FIRM</name>
<reference evidence="5 6" key="1">
    <citation type="submission" date="2015-09" db="EMBL/GenBank/DDBJ databases">
        <authorList>
            <consortium name="Pathogen Informatics"/>
        </authorList>
    </citation>
    <scope>NUCLEOTIDE SEQUENCE [LARGE SCALE GENOMIC DNA]</scope>
    <source>
        <strain evidence="5 6">2789STDY5834861</strain>
    </source>
</reference>
<evidence type="ECO:0000313" key="5">
    <source>
        <dbReference type="EMBL" id="CUO30572.1"/>
    </source>
</evidence>